<evidence type="ECO:0000256" key="6">
    <source>
        <dbReference type="ARBA" id="ARBA00022989"/>
    </source>
</evidence>
<dbReference type="Proteomes" id="UP000000663">
    <property type="component" value="Chromosome"/>
</dbReference>
<gene>
    <name evidence="10" type="ORF">LRC552</name>
</gene>
<feature type="transmembrane region" description="Helical" evidence="8">
    <location>
        <begin position="403"/>
        <end position="427"/>
    </location>
</feature>
<dbReference type="PATRIC" id="fig|351160.9.peg.2751"/>
<dbReference type="PANTHER" id="PTHR33908:SF11">
    <property type="entry name" value="MEMBRANE PROTEIN"/>
    <property type="match status" value="1"/>
</dbReference>
<evidence type="ECO:0000256" key="1">
    <source>
        <dbReference type="ARBA" id="ARBA00004651"/>
    </source>
</evidence>
<protein>
    <submittedName>
        <fullName evidence="10">Glycosyltransferase (Family 39)</fullName>
    </submittedName>
</protein>
<dbReference type="eggNOG" id="arCOG00562">
    <property type="taxonomic scope" value="Archaea"/>
</dbReference>
<feature type="transmembrane region" description="Helical" evidence="8">
    <location>
        <begin position="28"/>
        <end position="49"/>
    </location>
</feature>
<keyword evidence="7 8" id="KW-0472">Membrane</keyword>
<dbReference type="GO" id="GO:0005886">
    <property type="term" value="C:plasma membrane"/>
    <property type="evidence" value="ECO:0007669"/>
    <property type="project" value="UniProtKB-SubCell"/>
</dbReference>
<organism evidence="10 11">
    <name type="scientific">Methanocella arvoryzae (strain DSM 22066 / NBRC 105507 / MRE50)</name>
    <dbReference type="NCBI Taxonomy" id="351160"/>
    <lineage>
        <taxon>Archaea</taxon>
        <taxon>Methanobacteriati</taxon>
        <taxon>Methanobacteriota</taxon>
        <taxon>Stenosarchaea group</taxon>
        <taxon>Methanomicrobia</taxon>
        <taxon>Methanocellales</taxon>
        <taxon>Methanocellaceae</taxon>
        <taxon>Methanocella</taxon>
    </lineage>
</organism>
<dbReference type="InterPro" id="IPR050297">
    <property type="entry name" value="LipidA_mod_glycosyltrf_83"/>
</dbReference>
<feature type="transmembrane region" description="Helical" evidence="8">
    <location>
        <begin position="112"/>
        <end position="134"/>
    </location>
</feature>
<keyword evidence="6 8" id="KW-1133">Transmembrane helix</keyword>
<proteinExistence type="predicted"/>
<dbReference type="GO" id="GO:0008610">
    <property type="term" value="P:lipid biosynthetic process"/>
    <property type="evidence" value="ECO:0007669"/>
    <property type="project" value="UniProtKB-ARBA"/>
</dbReference>
<comment type="subcellular location">
    <subcellularLocation>
        <location evidence="1">Cell membrane</location>
        <topology evidence="1">Multi-pass membrane protein</topology>
    </subcellularLocation>
</comment>
<feature type="transmembrane region" description="Helical" evidence="8">
    <location>
        <begin position="191"/>
        <end position="222"/>
    </location>
</feature>
<evidence type="ECO:0000256" key="3">
    <source>
        <dbReference type="ARBA" id="ARBA00022676"/>
    </source>
</evidence>
<keyword evidence="11" id="KW-1185">Reference proteome</keyword>
<keyword evidence="4" id="KW-0808">Transferase</keyword>
<dbReference type="KEGG" id="rci:LRC552"/>
<dbReference type="EMBL" id="AM114193">
    <property type="protein sequence ID" value="CAJ35486.1"/>
    <property type="molecule type" value="Genomic_DNA"/>
</dbReference>
<keyword evidence="2" id="KW-1003">Cell membrane</keyword>
<feature type="transmembrane region" description="Helical" evidence="8">
    <location>
        <begin position="146"/>
        <end position="179"/>
    </location>
</feature>
<dbReference type="AlphaFoldDB" id="Q0W807"/>
<evidence type="ECO:0000256" key="7">
    <source>
        <dbReference type="ARBA" id="ARBA00023136"/>
    </source>
</evidence>
<dbReference type="GO" id="GO:0016763">
    <property type="term" value="F:pentosyltransferase activity"/>
    <property type="evidence" value="ECO:0007669"/>
    <property type="project" value="TreeGrafter"/>
</dbReference>
<keyword evidence="5 8" id="KW-0812">Transmembrane</keyword>
<name>Q0W807_METAR</name>
<keyword evidence="3" id="KW-0328">Glycosyltransferase</keyword>
<evidence type="ECO:0000256" key="4">
    <source>
        <dbReference type="ARBA" id="ARBA00022679"/>
    </source>
</evidence>
<dbReference type="GeneID" id="5144070"/>
<evidence type="ECO:0000259" key="9">
    <source>
        <dbReference type="Pfam" id="PF13231"/>
    </source>
</evidence>
<feature type="transmembrane region" description="Helical" evidence="8">
    <location>
        <begin position="343"/>
        <end position="362"/>
    </location>
</feature>
<feature type="transmembrane region" description="Helical" evidence="8">
    <location>
        <begin position="368"/>
        <end position="391"/>
    </location>
</feature>
<feature type="domain" description="Glycosyltransferase RgtA/B/C/D-like" evidence="9">
    <location>
        <begin position="87"/>
        <end position="224"/>
    </location>
</feature>
<feature type="transmembrane region" description="Helical" evidence="8">
    <location>
        <begin position="251"/>
        <end position="277"/>
    </location>
</feature>
<sequence>MRPNIDPEKRSASASADRFTAALRKYRYDLFFIGLILVIALGVRLYGLMDAGITWDEPLTVIAGMKYAHNFLTLNFSGDAWSLVAEHGPISKYIYAFALGLFLHKTVDYETFVIAKAASTVVGAAVCVLVYLFCREFLSRRIAVASALILALTPVFVAHTQIAAVDGPVALFFTLTMYLFLLALKTEKPAYYIASAISLGLLIDTKYNGLIILPVLFLLFLIHRHQKLNEGQTELKPVQIRGLGDVLKLGAYYIPVVPTLLFLSTAAITMFVAWPWLWTDTFNHLIHSLTHWTYIPEEYFLGQLQVPPKYYYLVYFLVTTPEALLLLALAGGAIALKCRGTTMWALLLWLIVPFSYNFTSFIQDGMRYLLMIYPALAILCAVGIDGIAVYLAGRLKKIESGMLFSAITGITLLCLIASLLSVAPYYLDYYNYVSGGPASAYEQRNYEFSWWGEGLYDSVLYLEKYAPPGSTVFVAARPNTPVEYYAKNHTYILWNIDDKQLTPDVRYLITNQDNDRYHPFEFNQSEFRVIYETKVQGLPLATVYEKIR</sequence>
<evidence type="ECO:0000256" key="8">
    <source>
        <dbReference type="SAM" id="Phobius"/>
    </source>
</evidence>
<feature type="transmembrane region" description="Helical" evidence="8">
    <location>
        <begin position="310"/>
        <end position="336"/>
    </location>
</feature>
<dbReference type="InterPro" id="IPR038731">
    <property type="entry name" value="RgtA/B/C-like"/>
</dbReference>
<dbReference type="PANTHER" id="PTHR33908">
    <property type="entry name" value="MANNOSYLTRANSFERASE YKCB-RELATED"/>
    <property type="match status" value="1"/>
</dbReference>
<dbReference type="RefSeq" id="WP_012037008.1">
    <property type="nucleotide sequence ID" value="NC_009464.1"/>
</dbReference>
<evidence type="ECO:0000313" key="10">
    <source>
        <dbReference type="EMBL" id="CAJ35486.1"/>
    </source>
</evidence>
<accession>Q0W807</accession>
<dbReference type="Pfam" id="PF13231">
    <property type="entry name" value="PMT_2"/>
    <property type="match status" value="1"/>
</dbReference>
<evidence type="ECO:0000256" key="5">
    <source>
        <dbReference type="ARBA" id="ARBA00022692"/>
    </source>
</evidence>
<evidence type="ECO:0000256" key="2">
    <source>
        <dbReference type="ARBA" id="ARBA00022475"/>
    </source>
</evidence>
<evidence type="ECO:0000313" key="11">
    <source>
        <dbReference type="Proteomes" id="UP000000663"/>
    </source>
</evidence>
<dbReference type="STRING" id="351160.LRC552"/>
<reference evidence="10 11" key="1">
    <citation type="journal article" date="2006" name="Science">
        <title>Genome of rice cluster I archaea -- the key methane producers in the rice rhizosphere.</title>
        <authorList>
            <person name="Erkel C."/>
            <person name="Kube M."/>
            <person name="Reinhardt R."/>
            <person name="Liesack W."/>
        </authorList>
    </citation>
    <scope>NUCLEOTIDE SEQUENCE [LARGE SCALE GENOMIC DNA]</scope>
    <source>
        <strain evidence="11">DSM 22066 / NBRC 105507 / MRE50</strain>
    </source>
</reference>